<dbReference type="Proteomes" id="UP000281553">
    <property type="component" value="Unassembled WGS sequence"/>
</dbReference>
<gene>
    <name evidence="3" type="ORF">DILT_LOCUS9418</name>
</gene>
<feature type="coiled-coil region" evidence="1">
    <location>
        <begin position="12"/>
        <end position="39"/>
    </location>
</feature>
<feature type="non-terminal residue" evidence="3">
    <location>
        <position position="263"/>
    </location>
</feature>
<feature type="coiled-coil region" evidence="1">
    <location>
        <begin position="82"/>
        <end position="176"/>
    </location>
</feature>
<dbReference type="OrthoDB" id="3549872at2759"/>
<protein>
    <submittedName>
        <fullName evidence="3">Uncharacterized protein</fullName>
    </submittedName>
</protein>
<proteinExistence type="predicted"/>
<keyword evidence="4" id="KW-1185">Reference proteome</keyword>
<organism evidence="3 4">
    <name type="scientific">Dibothriocephalus latus</name>
    <name type="common">Fish tapeworm</name>
    <name type="synonym">Diphyllobothrium latum</name>
    <dbReference type="NCBI Taxonomy" id="60516"/>
    <lineage>
        <taxon>Eukaryota</taxon>
        <taxon>Metazoa</taxon>
        <taxon>Spiralia</taxon>
        <taxon>Lophotrochozoa</taxon>
        <taxon>Platyhelminthes</taxon>
        <taxon>Cestoda</taxon>
        <taxon>Eucestoda</taxon>
        <taxon>Diphyllobothriidea</taxon>
        <taxon>Diphyllobothriidae</taxon>
        <taxon>Dibothriocephalus</taxon>
    </lineage>
</organism>
<evidence type="ECO:0000256" key="2">
    <source>
        <dbReference type="SAM" id="MobiDB-lite"/>
    </source>
</evidence>
<reference evidence="3 4" key="1">
    <citation type="submission" date="2018-11" db="EMBL/GenBank/DDBJ databases">
        <authorList>
            <consortium name="Pathogen Informatics"/>
        </authorList>
    </citation>
    <scope>NUCLEOTIDE SEQUENCE [LARGE SCALE GENOMIC DNA]</scope>
</reference>
<dbReference type="EMBL" id="UYRU01056790">
    <property type="protein sequence ID" value="VDN13587.1"/>
    <property type="molecule type" value="Genomic_DNA"/>
</dbReference>
<evidence type="ECO:0000313" key="4">
    <source>
        <dbReference type="Proteomes" id="UP000281553"/>
    </source>
</evidence>
<evidence type="ECO:0000256" key="1">
    <source>
        <dbReference type="SAM" id="Coils"/>
    </source>
</evidence>
<keyword evidence="1" id="KW-0175">Coiled coil</keyword>
<name>A0A3P7LPI4_DIBLA</name>
<feature type="region of interest" description="Disordered" evidence="2">
    <location>
        <begin position="202"/>
        <end position="263"/>
    </location>
</feature>
<dbReference type="AlphaFoldDB" id="A0A3P7LPI4"/>
<accession>A0A3P7LPI4</accession>
<evidence type="ECO:0000313" key="3">
    <source>
        <dbReference type="EMBL" id="VDN13587.1"/>
    </source>
</evidence>
<sequence>MEEQKTTQAKELIDARASLKDVEKARLDLKRECHNLKRDLKSIGGERAKLSRTVLELQDKLGASEEHENRQRQDLFTLKQRTGELESQRESLKKALANAEKRLTETQDLLATREREHQAALRQAAAEHGRVAECRSQLETALETANEEARSLRANINAAEKKKSVLEARLASCELEKRDADMRLNSIHSSLRRIIGFRQEAIITGSRSRSPGHRSSSRGRSASPTRLPPAGESASAVAVQGSPFHTGVSSSADLDPEAVRLGL</sequence>